<dbReference type="Proteomes" id="UP000054007">
    <property type="component" value="Unassembled WGS sequence"/>
</dbReference>
<proteinExistence type="predicted"/>
<reference evidence="1 2" key="1">
    <citation type="journal article" date="2015" name="Fungal Genet. Biol.">
        <title>Evolution of novel wood decay mechanisms in Agaricales revealed by the genome sequences of Fistulina hepatica and Cylindrobasidium torrendii.</title>
        <authorList>
            <person name="Floudas D."/>
            <person name="Held B.W."/>
            <person name="Riley R."/>
            <person name="Nagy L.G."/>
            <person name="Koehler G."/>
            <person name="Ransdell A.S."/>
            <person name="Younus H."/>
            <person name="Chow J."/>
            <person name="Chiniquy J."/>
            <person name="Lipzen A."/>
            <person name="Tritt A."/>
            <person name="Sun H."/>
            <person name="Haridas S."/>
            <person name="LaButti K."/>
            <person name="Ohm R.A."/>
            <person name="Kues U."/>
            <person name="Blanchette R.A."/>
            <person name="Grigoriev I.V."/>
            <person name="Minto R.E."/>
            <person name="Hibbett D.S."/>
        </authorList>
    </citation>
    <scope>NUCLEOTIDE SEQUENCE [LARGE SCALE GENOMIC DNA]</scope>
    <source>
        <strain evidence="1 2">FP15055 ss-10</strain>
    </source>
</reference>
<accession>A0A0D7B048</accession>
<evidence type="ECO:0000313" key="2">
    <source>
        <dbReference type="Proteomes" id="UP000054007"/>
    </source>
</evidence>
<organism evidence="1 2">
    <name type="scientific">Cylindrobasidium torrendii FP15055 ss-10</name>
    <dbReference type="NCBI Taxonomy" id="1314674"/>
    <lineage>
        <taxon>Eukaryota</taxon>
        <taxon>Fungi</taxon>
        <taxon>Dikarya</taxon>
        <taxon>Basidiomycota</taxon>
        <taxon>Agaricomycotina</taxon>
        <taxon>Agaricomycetes</taxon>
        <taxon>Agaricomycetidae</taxon>
        <taxon>Agaricales</taxon>
        <taxon>Marasmiineae</taxon>
        <taxon>Physalacriaceae</taxon>
        <taxon>Cylindrobasidium</taxon>
    </lineage>
</organism>
<protein>
    <submittedName>
        <fullName evidence="1">Uncharacterized protein</fullName>
    </submittedName>
</protein>
<evidence type="ECO:0000313" key="1">
    <source>
        <dbReference type="EMBL" id="KIY63837.1"/>
    </source>
</evidence>
<sequence>MAAIAIRTIPPRDAEDVSFTLEFFKVHARSGHSLELMYGSSPTFHVERLMKFVNHAVGSEPDHDTSRHHQSLQSRYFDYLRPSIRHPTGLPPESSTVACPLQIRHPATGGMSKRSPMPSSSWLLLILAHSHANVLIDTSPASPSPITSDTTKFLAEDSFDCKDLPRFPRPSLMRNTACSSVLSDFFPRFFAHCADIFARPPCRRTIAEWRKRDFRLSLKVARRPTSLNTTVMLHFVLAWLDGQSAAGEGSVSGNRLYLALGGLPDVATLGDVLDLSCRIPQCGIYLTEWFDEPSRKLDRRPLIRHLIAGVVSEHRIPHVLLFKFQLTFNPGSSPHKRPHKHGSLTVASNEDQQCSHEHPFGLERCFSVGMPVPHELYLDLNLNLDLWSLSKISLPVNSRSS</sequence>
<keyword evidence="2" id="KW-1185">Reference proteome</keyword>
<name>A0A0D7B048_9AGAR</name>
<gene>
    <name evidence="1" type="ORF">CYLTODRAFT_457766</name>
</gene>
<dbReference type="EMBL" id="KN880670">
    <property type="protein sequence ID" value="KIY63837.1"/>
    <property type="molecule type" value="Genomic_DNA"/>
</dbReference>
<dbReference type="AlphaFoldDB" id="A0A0D7B048"/>